<evidence type="ECO:0000313" key="5">
    <source>
        <dbReference type="Proteomes" id="UP001163624"/>
    </source>
</evidence>
<dbReference type="Gene3D" id="3.40.50.150">
    <property type="entry name" value="Vaccinia Virus protein VP39"/>
    <property type="match status" value="1"/>
</dbReference>
<protein>
    <submittedName>
        <fullName evidence="4">Class I SAM-dependent methyltransferase</fullName>
        <ecNumber evidence="4">2.1.1.-</ecNumber>
    </submittedName>
</protein>
<keyword evidence="3" id="KW-0949">S-adenosyl-L-methionine</keyword>
<dbReference type="GO" id="GO:0008168">
    <property type="term" value="F:methyltransferase activity"/>
    <property type="evidence" value="ECO:0007669"/>
    <property type="project" value="UniProtKB-KW"/>
</dbReference>
<accession>A0ABY7A216</accession>
<evidence type="ECO:0000313" key="4">
    <source>
        <dbReference type="EMBL" id="WAI51216.1"/>
    </source>
</evidence>
<name>A0ABY7A216_9PSED</name>
<dbReference type="PROSITE" id="PS51682">
    <property type="entry name" value="SAM_OMT_I"/>
    <property type="match status" value="1"/>
</dbReference>
<dbReference type="Proteomes" id="UP001163624">
    <property type="component" value="Chromosome"/>
</dbReference>
<dbReference type="InterPro" id="IPR050362">
    <property type="entry name" value="Cation-dep_OMT"/>
</dbReference>
<dbReference type="InterPro" id="IPR002935">
    <property type="entry name" value="SAM_O-MeTrfase"/>
</dbReference>
<dbReference type="Pfam" id="PF01596">
    <property type="entry name" value="Methyltransf_3"/>
    <property type="match status" value="1"/>
</dbReference>
<dbReference type="InterPro" id="IPR029063">
    <property type="entry name" value="SAM-dependent_MTases_sf"/>
</dbReference>
<proteinExistence type="predicted"/>
<dbReference type="EC" id="2.1.1.-" evidence="4"/>
<keyword evidence="5" id="KW-1185">Reference proteome</keyword>
<sequence length="220" mass="24510">MTTRTLNLDDALYQYLLDVSLRDSPLKARLRAETAALPTSRWQVAPEQGQFLALLVKLLGARRLLEIGTFTGYSALCMAEALTDDGRLLCCDLPGDYNDVARKYWREAGVELRIELRLGSALSTLESLLADGQEGSFDLIFIDADKARYPAYFEYALSLLRVGGLAVFDNVLWSGRVLEAQPESADTRAIQQLNLALRDDVRVDYSLLPLGDGMSLCRKR</sequence>
<dbReference type="CDD" id="cd02440">
    <property type="entry name" value="AdoMet_MTases"/>
    <property type="match status" value="1"/>
</dbReference>
<dbReference type="SUPFAM" id="SSF53335">
    <property type="entry name" value="S-adenosyl-L-methionine-dependent methyltransferases"/>
    <property type="match status" value="1"/>
</dbReference>
<gene>
    <name evidence="4" type="ORF">OU419_08135</name>
</gene>
<keyword evidence="1 4" id="KW-0489">Methyltransferase</keyword>
<dbReference type="PANTHER" id="PTHR10509">
    <property type="entry name" value="O-METHYLTRANSFERASE-RELATED"/>
    <property type="match status" value="1"/>
</dbReference>
<keyword evidence="2 4" id="KW-0808">Transferase</keyword>
<organism evidence="4 5">
    <name type="scientific">Pseudomonas triclosanedens</name>
    <dbReference type="NCBI Taxonomy" id="2961893"/>
    <lineage>
        <taxon>Bacteria</taxon>
        <taxon>Pseudomonadati</taxon>
        <taxon>Pseudomonadota</taxon>
        <taxon>Gammaproteobacteria</taxon>
        <taxon>Pseudomonadales</taxon>
        <taxon>Pseudomonadaceae</taxon>
        <taxon>Pseudomonas</taxon>
    </lineage>
</organism>
<dbReference type="RefSeq" id="WP_254471512.1">
    <property type="nucleotide sequence ID" value="NZ_CP113432.1"/>
</dbReference>
<evidence type="ECO:0000256" key="2">
    <source>
        <dbReference type="ARBA" id="ARBA00022679"/>
    </source>
</evidence>
<dbReference type="GO" id="GO:0032259">
    <property type="term" value="P:methylation"/>
    <property type="evidence" value="ECO:0007669"/>
    <property type="project" value="UniProtKB-KW"/>
</dbReference>
<reference evidence="4" key="1">
    <citation type="submission" date="2022-11" db="EMBL/GenBank/DDBJ databases">
        <title>Pseudomonas triclosanedens sp. nov., a triclosan degrader isolated from activated sludge.</title>
        <authorList>
            <person name="Yin Y."/>
            <person name="Lu Z."/>
        </authorList>
    </citation>
    <scope>NUCLEOTIDE SEQUENCE</scope>
    <source>
        <strain evidence="4">ZM23</strain>
    </source>
</reference>
<evidence type="ECO:0000256" key="3">
    <source>
        <dbReference type="ARBA" id="ARBA00022691"/>
    </source>
</evidence>
<dbReference type="EMBL" id="CP113432">
    <property type="protein sequence ID" value="WAI51216.1"/>
    <property type="molecule type" value="Genomic_DNA"/>
</dbReference>
<evidence type="ECO:0000256" key="1">
    <source>
        <dbReference type="ARBA" id="ARBA00022603"/>
    </source>
</evidence>
<dbReference type="PANTHER" id="PTHR10509:SF14">
    <property type="entry name" value="CAFFEOYL-COA O-METHYLTRANSFERASE 3-RELATED"/>
    <property type="match status" value="1"/>
</dbReference>